<proteinExistence type="predicted"/>
<reference evidence="1 2" key="1">
    <citation type="submission" date="2014-04" db="EMBL/GenBank/DDBJ databases">
        <title>Genome evolution of avian class.</title>
        <authorList>
            <person name="Zhang G."/>
            <person name="Li C."/>
        </authorList>
    </citation>
    <scope>NUCLEOTIDE SEQUENCE [LARGE SCALE GENOMIC DNA]</scope>
    <source>
        <strain evidence="1">BGI_Z169</strain>
    </source>
</reference>
<organism evidence="1 2">
    <name type="scientific">Egretta garzetta</name>
    <name type="common">Little egret</name>
    <dbReference type="NCBI Taxonomy" id="188379"/>
    <lineage>
        <taxon>Eukaryota</taxon>
        <taxon>Metazoa</taxon>
        <taxon>Chordata</taxon>
        <taxon>Craniata</taxon>
        <taxon>Vertebrata</taxon>
        <taxon>Euteleostomi</taxon>
        <taxon>Archelosauria</taxon>
        <taxon>Archosauria</taxon>
        <taxon>Dinosauria</taxon>
        <taxon>Saurischia</taxon>
        <taxon>Theropoda</taxon>
        <taxon>Coelurosauria</taxon>
        <taxon>Aves</taxon>
        <taxon>Neognathae</taxon>
        <taxon>Neoaves</taxon>
        <taxon>Aequornithes</taxon>
        <taxon>Pelecaniformes</taxon>
        <taxon>Ardeidae</taxon>
        <taxon>Egretta</taxon>
    </lineage>
</organism>
<sequence length="246" mass="29039">RDLDRLERWACVNLMRFNKAKCKVLHLGRGNPQYQYRLGEERIESSPAERDLGVLMDEKLDMSRQCVLAAQKANRTLGCIRRSVASRSREVILPLYSALVRPHLEYCVQLWSPQHKKDMELLERVQRRATKMIRGLEHLSYEDRLRELGLFSLEKRRLRGDLIVAFQYLKGAYRKDGERLFHRASCVRTRGNGFKLEQGRFRLEVRKKFFTMRVVKHWNRLPREVVEAPSLETFKARLDGALSNLI</sequence>
<dbReference type="PANTHER" id="PTHR33332">
    <property type="entry name" value="REVERSE TRANSCRIPTASE DOMAIN-CONTAINING PROTEIN"/>
    <property type="match status" value="1"/>
</dbReference>
<keyword evidence="2" id="KW-1185">Reference proteome</keyword>
<evidence type="ECO:0008006" key="3">
    <source>
        <dbReference type="Google" id="ProtNLM"/>
    </source>
</evidence>
<evidence type="ECO:0000313" key="1">
    <source>
        <dbReference type="EMBL" id="KFP15693.1"/>
    </source>
</evidence>
<protein>
    <recommendedName>
        <fullName evidence="3">Reverse transcriptase domain-containing protein</fullName>
    </recommendedName>
</protein>
<gene>
    <name evidence="1" type="ORF">Z169_11297</name>
</gene>
<evidence type="ECO:0000313" key="2">
    <source>
        <dbReference type="Proteomes" id="UP000053119"/>
    </source>
</evidence>
<accession>A0A091J774</accession>
<dbReference type="EMBL" id="KK501540">
    <property type="protein sequence ID" value="KFP15693.1"/>
    <property type="molecule type" value="Genomic_DNA"/>
</dbReference>
<feature type="non-terminal residue" evidence="1">
    <location>
        <position position="1"/>
    </location>
</feature>
<dbReference type="AlphaFoldDB" id="A0A091J774"/>
<feature type="non-terminal residue" evidence="1">
    <location>
        <position position="246"/>
    </location>
</feature>
<dbReference type="PRINTS" id="PR01345">
    <property type="entry name" value="CERVTRCPTASE"/>
</dbReference>
<name>A0A091J774_EGRGA</name>
<dbReference type="Proteomes" id="UP000053119">
    <property type="component" value="Unassembled WGS sequence"/>
</dbReference>